<proteinExistence type="predicted"/>
<feature type="compositionally biased region" description="Polar residues" evidence="1">
    <location>
        <begin position="88"/>
        <end position="100"/>
    </location>
</feature>
<reference evidence="2 3" key="1">
    <citation type="journal article" date="2006" name="Science">
        <title>Phytophthora genome sequences uncover evolutionary origins and mechanisms of pathogenesis.</title>
        <authorList>
            <person name="Tyler B.M."/>
            <person name="Tripathy S."/>
            <person name="Zhang X."/>
            <person name="Dehal P."/>
            <person name="Jiang R.H."/>
            <person name="Aerts A."/>
            <person name="Arredondo F.D."/>
            <person name="Baxter L."/>
            <person name="Bensasson D."/>
            <person name="Beynon J.L."/>
            <person name="Chapman J."/>
            <person name="Damasceno C.M."/>
            <person name="Dorrance A.E."/>
            <person name="Dou D."/>
            <person name="Dickerman A.W."/>
            <person name="Dubchak I.L."/>
            <person name="Garbelotto M."/>
            <person name="Gijzen M."/>
            <person name="Gordon S.G."/>
            <person name="Govers F."/>
            <person name="Grunwald N.J."/>
            <person name="Huang W."/>
            <person name="Ivors K.L."/>
            <person name="Jones R.W."/>
            <person name="Kamoun S."/>
            <person name="Krampis K."/>
            <person name="Lamour K.H."/>
            <person name="Lee M.K."/>
            <person name="McDonald W.H."/>
            <person name="Medina M."/>
            <person name="Meijer H.J."/>
            <person name="Nordberg E.K."/>
            <person name="Maclean D.J."/>
            <person name="Ospina-Giraldo M.D."/>
            <person name="Morris P.F."/>
            <person name="Phuntumart V."/>
            <person name="Putnam N.H."/>
            <person name="Rash S."/>
            <person name="Rose J.K."/>
            <person name="Sakihama Y."/>
            <person name="Salamov A.A."/>
            <person name="Savidor A."/>
            <person name="Scheuring C.F."/>
            <person name="Smith B.M."/>
            <person name="Sobral B.W."/>
            <person name="Terry A."/>
            <person name="Torto-Alalibo T.A."/>
            <person name="Win J."/>
            <person name="Xu Z."/>
            <person name="Zhang H."/>
            <person name="Grigoriev I.V."/>
            <person name="Rokhsar D.S."/>
            <person name="Boore J.L."/>
        </authorList>
    </citation>
    <scope>NUCLEOTIDE SEQUENCE [LARGE SCALE GENOMIC DNA]</scope>
    <source>
        <strain evidence="2 3">P6497</strain>
    </source>
</reference>
<feature type="region of interest" description="Disordered" evidence="1">
    <location>
        <begin position="88"/>
        <end position="134"/>
    </location>
</feature>
<feature type="compositionally biased region" description="Polar residues" evidence="1">
    <location>
        <begin position="114"/>
        <end position="128"/>
    </location>
</feature>
<evidence type="ECO:0000313" key="2">
    <source>
        <dbReference type="EMBL" id="EGZ26968.1"/>
    </source>
</evidence>
<dbReference type="EMBL" id="JH159151">
    <property type="protein sequence ID" value="EGZ26968.1"/>
    <property type="molecule type" value="Genomic_DNA"/>
</dbReference>
<organism evidence="2 3">
    <name type="scientific">Phytophthora sojae (strain P6497)</name>
    <name type="common">Soybean stem and root rot agent</name>
    <name type="synonym">Phytophthora megasperma f. sp. glycines</name>
    <dbReference type="NCBI Taxonomy" id="1094619"/>
    <lineage>
        <taxon>Eukaryota</taxon>
        <taxon>Sar</taxon>
        <taxon>Stramenopiles</taxon>
        <taxon>Oomycota</taxon>
        <taxon>Peronosporomycetes</taxon>
        <taxon>Peronosporales</taxon>
        <taxon>Peronosporaceae</taxon>
        <taxon>Phytophthora</taxon>
    </lineage>
</organism>
<evidence type="ECO:0000313" key="3">
    <source>
        <dbReference type="Proteomes" id="UP000002640"/>
    </source>
</evidence>
<accession>G4YFI3</accession>
<dbReference type="GeneID" id="20654011"/>
<dbReference type="InParanoid" id="G4YFI3"/>
<gene>
    <name evidence="2" type="ORF">PHYSODRAFT_470857</name>
</gene>
<keyword evidence="3" id="KW-1185">Reference proteome</keyword>
<protein>
    <submittedName>
        <fullName evidence="2">Uncharacterized protein</fullName>
    </submittedName>
</protein>
<name>G4YFI3_PHYSP</name>
<dbReference type="Proteomes" id="UP000002640">
    <property type="component" value="Unassembled WGS sequence"/>
</dbReference>
<evidence type="ECO:0000256" key="1">
    <source>
        <dbReference type="SAM" id="MobiDB-lite"/>
    </source>
</evidence>
<dbReference type="KEGG" id="psoj:PHYSODRAFT_470857"/>
<dbReference type="AlphaFoldDB" id="G4YFI3"/>
<sequence>MADSASRAWTDPYKTVWTNFSVSWEQTAVPPIFRKLYTNFSKDFNPAHWPRHQTLNTQLLGHSGCDGARKCDCLNGYPRTKSAIHISSHFSQSTAGNSDGTRPKEATLPPPCSPNSATSRGITSASSDTKSDCPPDTSLLSSACAEKTVQPTPRPPSPCISSENCTAPSIFPVPSTESSGWGFGAGLLLSFAPLRVSS</sequence>
<dbReference type="RefSeq" id="XP_009514243.1">
    <property type="nucleotide sequence ID" value="XM_009515948.1"/>
</dbReference>